<dbReference type="GO" id="GO:0016989">
    <property type="term" value="F:sigma factor antagonist activity"/>
    <property type="evidence" value="ECO:0007669"/>
    <property type="project" value="TreeGrafter"/>
</dbReference>
<dbReference type="Proteomes" id="UP000198916">
    <property type="component" value="Unassembled WGS sequence"/>
</dbReference>
<keyword evidence="1" id="KW-0812">Transmembrane</keyword>
<dbReference type="PANTHER" id="PTHR30273:SF2">
    <property type="entry name" value="PROTEIN FECR"/>
    <property type="match status" value="1"/>
</dbReference>
<dbReference type="PIRSF" id="PIRSF018266">
    <property type="entry name" value="FecR"/>
    <property type="match status" value="1"/>
</dbReference>
<dbReference type="InterPro" id="IPR006860">
    <property type="entry name" value="FecR"/>
</dbReference>
<evidence type="ECO:0000256" key="1">
    <source>
        <dbReference type="SAM" id="Phobius"/>
    </source>
</evidence>
<organism evidence="4 5">
    <name type="scientific">Parapedobacter koreensis</name>
    <dbReference type="NCBI Taxonomy" id="332977"/>
    <lineage>
        <taxon>Bacteria</taxon>
        <taxon>Pseudomonadati</taxon>
        <taxon>Bacteroidota</taxon>
        <taxon>Sphingobacteriia</taxon>
        <taxon>Sphingobacteriales</taxon>
        <taxon>Sphingobacteriaceae</taxon>
        <taxon>Parapedobacter</taxon>
    </lineage>
</organism>
<keyword evidence="5" id="KW-1185">Reference proteome</keyword>
<feature type="transmembrane region" description="Helical" evidence="1">
    <location>
        <begin position="78"/>
        <end position="99"/>
    </location>
</feature>
<dbReference type="AlphaFoldDB" id="A0A1H7PJ66"/>
<dbReference type="Pfam" id="PF04773">
    <property type="entry name" value="FecR"/>
    <property type="match status" value="1"/>
</dbReference>
<evidence type="ECO:0000313" key="5">
    <source>
        <dbReference type="Proteomes" id="UP000198916"/>
    </source>
</evidence>
<dbReference type="Pfam" id="PF16344">
    <property type="entry name" value="FecR_C"/>
    <property type="match status" value="1"/>
</dbReference>
<dbReference type="Gene3D" id="2.60.120.1440">
    <property type="match status" value="1"/>
</dbReference>
<accession>A0A1H7PJ66</accession>
<feature type="domain" description="Protein FecR C-terminal" evidence="3">
    <location>
        <begin position="311"/>
        <end position="377"/>
    </location>
</feature>
<name>A0A1H7PJ66_9SPHI</name>
<dbReference type="PANTHER" id="PTHR30273">
    <property type="entry name" value="PERIPLASMIC SIGNAL SENSOR AND SIGMA FACTOR ACTIVATOR FECR-RELATED"/>
    <property type="match status" value="1"/>
</dbReference>
<evidence type="ECO:0000259" key="3">
    <source>
        <dbReference type="Pfam" id="PF16344"/>
    </source>
</evidence>
<evidence type="ECO:0000259" key="2">
    <source>
        <dbReference type="Pfam" id="PF04773"/>
    </source>
</evidence>
<dbReference type="Gene3D" id="3.55.50.30">
    <property type="match status" value="1"/>
</dbReference>
<keyword evidence="1" id="KW-0472">Membrane</keyword>
<dbReference type="EMBL" id="FNZR01000004">
    <property type="protein sequence ID" value="SEL35325.1"/>
    <property type="molecule type" value="Genomic_DNA"/>
</dbReference>
<gene>
    <name evidence="4" type="ORF">SAMN05421740_104383</name>
</gene>
<evidence type="ECO:0000313" key="4">
    <source>
        <dbReference type="EMBL" id="SEL35325.1"/>
    </source>
</evidence>
<dbReference type="RefSeq" id="WP_090605992.1">
    <property type="nucleotide sequence ID" value="NZ_FNZR01000004.1"/>
</dbReference>
<dbReference type="OrthoDB" id="1099963at2"/>
<proteinExistence type="predicted"/>
<keyword evidence="1" id="KW-1133">Transmembrane helix</keyword>
<sequence>MTQEELSRLLERYANGACTEEEEAKLRSWYDTVLQKKKHTLPDSDSRYLKQKVLASVKQRMHEDSRKKASPLLYRARLGRYIVAAASLLVAVVLGYYFLGLQPSVNDQQLATTEIVPGGNRAMLSLADGRKIALRENQAGVIIGDAITYTDGTSVFDEGMDGATIGGVNPLELTTPMGGTYRVTLPDGTNVWLNSASTLRYPSRFVEKERVVEFIGEGYFAVAKDNGRPFKVITAGQEIEVLGTEFNISTYDDEPEIKTTLVEGSVRVAPVRGHRQQVILRPGQQSVVQGESVVVREVDIAPYIAWKSGMFHFKQTPLEEMMRQIERWYDVEVVYKSQVPQEKFGGKMKRNVSLPTVLKLLKASEIGFHIEGKKIIID</sequence>
<reference evidence="5" key="1">
    <citation type="submission" date="2016-10" db="EMBL/GenBank/DDBJ databases">
        <authorList>
            <person name="Varghese N."/>
            <person name="Submissions S."/>
        </authorList>
    </citation>
    <scope>NUCLEOTIDE SEQUENCE [LARGE SCALE GENOMIC DNA]</scope>
    <source>
        <strain evidence="5">Jip14</strain>
    </source>
</reference>
<dbReference type="STRING" id="332977.SAMN05421740_104383"/>
<protein>
    <submittedName>
        <fullName evidence="4">FecR family protein</fullName>
    </submittedName>
</protein>
<dbReference type="InterPro" id="IPR012373">
    <property type="entry name" value="Ferrdict_sens_TM"/>
</dbReference>
<dbReference type="InterPro" id="IPR032508">
    <property type="entry name" value="FecR_C"/>
</dbReference>
<feature type="domain" description="FecR protein" evidence="2">
    <location>
        <begin position="173"/>
        <end position="267"/>
    </location>
</feature>